<feature type="compositionally biased region" description="Basic and acidic residues" evidence="1">
    <location>
        <begin position="270"/>
        <end position="279"/>
    </location>
</feature>
<evidence type="ECO:0000256" key="1">
    <source>
        <dbReference type="SAM" id="MobiDB-lite"/>
    </source>
</evidence>
<evidence type="ECO:0000313" key="3">
    <source>
        <dbReference type="EMBL" id="RLN58545.1"/>
    </source>
</evidence>
<feature type="domain" description="Ribonuclease H2 subunit B wHTH" evidence="2">
    <location>
        <begin position="96"/>
        <end position="244"/>
    </location>
</feature>
<dbReference type="EMBL" id="MBAD02001102">
    <property type="protein sequence ID" value="RLN58545.1"/>
    <property type="molecule type" value="Genomic_DNA"/>
</dbReference>
<reference evidence="5 6" key="1">
    <citation type="submission" date="2018-07" db="EMBL/GenBank/DDBJ databases">
        <title>Genome sequencing of oomycete isolates from Chile give support for New Zealand origin for Phytophthora kernoviae and make available the first Nothophytophthora sp. genome.</title>
        <authorList>
            <person name="Studholme D.J."/>
            <person name="Sanfuentes E."/>
            <person name="Panda P."/>
            <person name="Hill R."/>
            <person name="Sambles C."/>
            <person name="Grant M."/>
            <person name="Williams N.M."/>
            <person name="Mcdougal R.L."/>
        </authorList>
    </citation>
    <scope>NUCLEOTIDE SEQUENCE [LARGE SCALE GENOMIC DNA]</scope>
    <source>
        <strain evidence="4">Chile6</strain>
        <strain evidence="3">Chile7</strain>
    </source>
</reference>
<name>A0A3F2S3E5_9STRA</name>
<proteinExistence type="predicted"/>
<protein>
    <recommendedName>
        <fullName evidence="2">Ribonuclease H2 subunit B wHTH domain-containing protein</fullName>
    </recommendedName>
</protein>
<dbReference type="PANTHER" id="PTHR13383:SF11">
    <property type="entry name" value="RIBONUCLEASE H2 SUBUNIT B"/>
    <property type="match status" value="1"/>
</dbReference>
<dbReference type="GO" id="GO:0032299">
    <property type="term" value="C:ribonuclease H2 complex"/>
    <property type="evidence" value="ECO:0007669"/>
    <property type="project" value="InterPro"/>
</dbReference>
<dbReference type="GO" id="GO:0006401">
    <property type="term" value="P:RNA catabolic process"/>
    <property type="evidence" value="ECO:0007669"/>
    <property type="project" value="TreeGrafter"/>
</dbReference>
<feature type="compositionally biased region" description="Polar residues" evidence="1">
    <location>
        <begin position="310"/>
        <end position="319"/>
    </location>
</feature>
<dbReference type="InterPro" id="IPR019024">
    <property type="entry name" value="RNase_H2_suB_wHTH"/>
</dbReference>
<sequence length="319" mass="35422">MGRKLLAVVPSALPASTKLERFHADATDDALLTVVVWTCGSKSDLRTRQLALDRSKHQLLELQRIHALEGERSWFVGNDVYQDGSLTVFSPVEPLFVLLGAAWTQRSRFQSVYDLLSQGQNTWLLQLQTLTQERIELAFDVQDVGGEEGVDNLYIKANESKVLKWLCSKVERVAHVLAKQEAEKTAKAAGSGAFDAQVHLPGQKVEKVKSETIPALKTEDIARHHREAIEVVVNYLPQEFVELLCKEFKVDKKVEVKPAAASSAGGQMDSIKRFDRRQSTENGSKRSTPSSAGSAKKKSKLANVDRTGMKSLTSFFTKK</sequence>
<dbReference type="Gene3D" id="1.10.20.120">
    <property type="match status" value="1"/>
</dbReference>
<dbReference type="Gene3D" id="2.20.25.530">
    <property type="match status" value="1"/>
</dbReference>
<evidence type="ECO:0000259" key="2">
    <source>
        <dbReference type="Pfam" id="PF09468"/>
    </source>
</evidence>
<dbReference type="GO" id="GO:0005654">
    <property type="term" value="C:nucleoplasm"/>
    <property type="evidence" value="ECO:0007669"/>
    <property type="project" value="TreeGrafter"/>
</dbReference>
<dbReference type="PANTHER" id="PTHR13383">
    <property type="entry name" value="RIBONUCLEASE H2 SUBUNIT B"/>
    <property type="match status" value="1"/>
</dbReference>
<feature type="region of interest" description="Disordered" evidence="1">
    <location>
        <begin position="259"/>
        <end position="319"/>
    </location>
</feature>
<dbReference type="Proteomes" id="UP000277300">
    <property type="component" value="Unassembled WGS sequence"/>
</dbReference>
<dbReference type="EMBL" id="MBDO02000004">
    <property type="protein sequence ID" value="RLN69449.1"/>
    <property type="molecule type" value="Genomic_DNA"/>
</dbReference>
<feature type="compositionally biased region" description="Polar residues" evidence="1">
    <location>
        <begin position="280"/>
        <end position="289"/>
    </location>
</feature>
<dbReference type="AlphaFoldDB" id="A0A3F2S3E5"/>
<evidence type="ECO:0000313" key="6">
    <source>
        <dbReference type="Proteomes" id="UP000284657"/>
    </source>
</evidence>
<evidence type="ECO:0000313" key="5">
    <source>
        <dbReference type="Proteomes" id="UP000277300"/>
    </source>
</evidence>
<evidence type="ECO:0000313" key="4">
    <source>
        <dbReference type="EMBL" id="RLN69449.1"/>
    </source>
</evidence>
<dbReference type="Proteomes" id="UP000284657">
    <property type="component" value="Unassembled WGS sequence"/>
</dbReference>
<organism evidence="4 5">
    <name type="scientific">Phytophthora kernoviae</name>
    <dbReference type="NCBI Taxonomy" id="325452"/>
    <lineage>
        <taxon>Eukaryota</taxon>
        <taxon>Sar</taxon>
        <taxon>Stramenopiles</taxon>
        <taxon>Oomycota</taxon>
        <taxon>Peronosporomycetes</taxon>
        <taxon>Peronosporales</taxon>
        <taxon>Peronosporaceae</taxon>
        <taxon>Phytophthora</taxon>
    </lineage>
</organism>
<comment type="caution">
    <text evidence="4">The sequence shown here is derived from an EMBL/GenBank/DDBJ whole genome shotgun (WGS) entry which is preliminary data.</text>
</comment>
<dbReference type="InterPro" id="IPR040456">
    <property type="entry name" value="RNase_H2_suB"/>
</dbReference>
<accession>A0A3F2S3E5</accession>
<dbReference type="OrthoDB" id="29098at2759"/>
<gene>
    <name evidence="3" type="ORF">BBJ29_009670</name>
    <name evidence="4" type="ORF">BBP00_00000295</name>
</gene>
<dbReference type="Pfam" id="PF09468">
    <property type="entry name" value="RNase_H2-Ydr279"/>
    <property type="match status" value="1"/>
</dbReference>